<accession>A0A813SJF6</accession>
<evidence type="ECO:0000313" key="2">
    <source>
        <dbReference type="EMBL" id="CAF0983197.1"/>
    </source>
</evidence>
<keyword evidence="3" id="KW-1185">Reference proteome</keyword>
<dbReference type="EMBL" id="CAJNOR010000692">
    <property type="protein sequence ID" value="CAF0983197.1"/>
    <property type="molecule type" value="Genomic_DNA"/>
</dbReference>
<protein>
    <submittedName>
        <fullName evidence="1">Uncharacterized protein</fullName>
    </submittedName>
</protein>
<organism evidence="1 4">
    <name type="scientific">Adineta ricciae</name>
    <name type="common">Rotifer</name>
    <dbReference type="NCBI Taxonomy" id="249248"/>
    <lineage>
        <taxon>Eukaryota</taxon>
        <taxon>Metazoa</taxon>
        <taxon>Spiralia</taxon>
        <taxon>Gnathifera</taxon>
        <taxon>Rotifera</taxon>
        <taxon>Eurotatoria</taxon>
        <taxon>Bdelloidea</taxon>
        <taxon>Adinetida</taxon>
        <taxon>Adinetidae</taxon>
        <taxon>Adineta</taxon>
    </lineage>
</organism>
<dbReference type="Proteomes" id="UP000663852">
    <property type="component" value="Unassembled WGS sequence"/>
</dbReference>
<evidence type="ECO:0000313" key="4">
    <source>
        <dbReference type="Proteomes" id="UP000663852"/>
    </source>
</evidence>
<dbReference type="EMBL" id="CAJNOJ010000012">
    <property type="protein sequence ID" value="CAF0797893.1"/>
    <property type="molecule type" value="Genomic_DNA"/>
</dbReference>
<proteinExistence type="predicted"/>
<name>A0A813SJF6_ADIRI</name>
<dbReference type="AlphaFoldDB" id="A0A813SJF6"/>
<gene>
    <name evidence="1" type="ORF">EDS130_LOCUS4693</name>
    <name evidence="2" type="ORF">XAT740_LOCUS12294</name>
</gene>
<comment type="caution">
    <text evidence="1">The sequence shown here is derived from an EMBL/GenBank/DDBJ whole genome shotgun (WGS) entry which is preliminary data.</text>
</comment>
<evidence type="ECO:0000313" key="3">
    <source>
        <dbReference type="Proteomes" id="UP000663828"/>
    </source>
</evidence>
<dbReference type="Proteomes" id="UP000663828">
    <property type="component" value="Unassembled WGS sequence"/>
</dbReference>
<reference evidence="1" key="1">
    <citation type="submission" date="2021-02" db="EMBL/GenBank/DDBJ databases">
        <authorList>
            <person name="Nowell W R."/>
        </authorList>
    </citation>
    <scope>NUCLEOTIDE SEQUENCE</scope>
</reference>
<dbReference type="OrthoDB" id="10303003at2759"/>
<evidence type="ECO:0000313" key="1">
    <source>
        <dbReference type="EMBL" id="CAF0797893.1"/>
    </source>
</evidence>
<sequence length="73" mass="8753">MRMPVIGHYNYCTFNDKGERNVEEKKDDNLICCEWEEAIIREQRSPDIPFDLMEKQTISQVQNHYRDNQQSSS</sequence>